<dbReference type="EMBL" id="CM001223">
    <property type="protein sequence ID" value="KEH22194.1"/>
    <property type="molecule type" value="Genomic_DNA"/>
</dbReference>
<dbReference type="InterPro" id="IPR055294">
    <property type="entry name" value="FBL60-like"/>
</dbReference>
<evidence type="ECO:0000259" key="2">
    <source>
        <dbReference type="Pfam" id="PF08387"/>
    </source>
</evidence>
<accession>A0A072TXG4</accession>
<gene>
    <name evidence="5" type="primary">25497981</name>
    <name evidence="4" type="ordered locus">MTR_7g034115</name>
</gene>
<dbReference type="OrthoDB" id="1436850at2759"/>
<evidence type="ECO:0000259" key="3">
    <source>
        <dbReference type="Pfam" id="PF24758"/>
    </source>
</evidence>
<dbReference type="SUPFAM" id="SSF52047">
    <property type="entry name" value="RNI-like"/>
    <property type="match status" value="1"/>
</dbReference>
<dbReference type="KEGG" id="mtr:25497981"/>
<dbReference type="InterPro" id="IPR053781">
    <property type="entry name" value="F-box_AtFBL13-like"/>
</dbReference>
<dbReference type="AlphaFoldDB" id="A0A072TXG4"/>
<protein>
    <submittedName>
        <fullName evidence="4">Cyclin-like F-box protein</fullName>
    </submittedName>
</protein>
<dbReference type="PANTHER" id="PTHR31293:SF16">
    <property type="entry name" value="RNI-LIKE SUPERFAMILY PROTEIN"/>
    <property type="match status" value="1"/>
</dbReference>
<sequence length="381" mass="43922">MSSPHSIPIVDRISVLPDSLICHILSFLSTKQSAATTILSKRWKPLWLLLLNLNFDDHDFADFTSFRLFVYSVMLTRDPTSPIQSFRLKCGDSSGFNNHDVNLFIQSVVKRGIQNLNLDMSPLPFHFELPQCVSTCSNLTVLKLRKLSLNCLLDANFPLLKILNLDRIKFNVDHTCFLENLLNGCPALQDLRIIGSLQSHFKDEEFNGLLKLVKAIIHNSTNFNIPFGWVCNTNFLFTKLRCPYRYKVPTFLNLNRMKIVFQLTNDWLGKWKWLIEVLQHCPKLQNLIIHERSTYENEVGDDDWMDPPIVSKCLLSELRTCSLIGYKGMKSEFQFAEYILKNAKVLHTMTITASPVDINIKHQMLTKLYLCLRGSHLIEEG</sequence>
<dbReference type="Gene3D" id="1.20.1280.50">
    <property type="match status" value="1"/>
</dbReference>
<dbReference type="InterPro" id="IPR006566">
    <property type="entry name" value="FBD"/>
</dbReference>
<reference evidence="4 6" key="1">
    <citation type="journal article" date="2011" name="Nature">
        <title>The Medicago genome provides insight into the evolution of rhizobial symbioses.</title>
        <authorList>
            <person name="Young N.D."/>
            <person name="Debelle F."/>
            <person name="Oldroyd G.E."/>
            <person name="Geurts R."/>
            <person name="Cannon S.B."/>
            <person name="Udvardi M.K."/>
            <person name="Benedito V.A."/>
            <person name="Mayer K.F."/>
            <person name="Gouzy J."/>
            <person name="Schoof H."/>
            <person name="Van de Peer Y."/>
            <person name="Proost S."/>
            <person name="Cook D.R."/>
            <person name="Meyers B.C."/>
            <person name="Spannagl M."/>
            <person name="Cheung F."/>
            <person name="De Mita S."/>
            <person name="Krishnakumar V."/>
            <person name="Gundlach H."/>
            <person name="Zhou S."/>
            <person name="Mudge J."/>
            <person name="Bharti A.K."/>
            <person name="Murray J.D."/>
            <person name="Naoumkina M.A."/>
            <person name="Rosen B."/>
            <person name="Silverstein K.A."/>
            <person name="Tang H."/>
            <person name="Rombauts S."/>
            <person name="Zhao P.X."/>
            <person name="Zhou P."/>
            <person name="Barbe V."/>
            <person name="Bardou P."/>
            <person name="Bechner M."/>
            <person name="Bellec A."/>
            <person name="Berger A."/>
            <person name="Berges H."/>
            <person name="Bidwell S."/>
            <person name="Bisseling T."/>
            <person name="Choisne N."/>
            <person name="Couloux A."/>
            <person name="Denny R."/>
            <person name="Deshpande S."/>
            <person name="Dai X."/>
            <person name="Doyle J.J."/>
            <person name="Dudez A.M."/>
            <person name="Farmer A.D."/>
            <person name="Fouteau S."/>
            <person name="Franken C."/>
            <person name="Gibelin C."/>
            <person name="Gish J."/>
            <person name="Goldstein S."/>
            <person name="Gonzalez A.J."/>
            <person name="Green P.J."/>
            <person name="Hallab A."/>
            <person name="Hartog M."/>
            <person name="Hua A."/>
            <person name="Humphray S.J."/>
            <person name="Jeong D.H."/>
            <person name="Jing Y."/>
            <person name="Jocker A."/>
            <person name="Kenton S.M."/>
            <person name="Kim D.J."/>
            <person name="Klee K."/>
            <person name="Lai H."/>
            <person name="Lang C."/>
            <person name="Lin S."/>
            <person name="Macmil S.L."/>
            <person name="Magdelenat G."/>
            <person name="Matthews L."/>
            <person name="McCorrison J."/>
            <person name="Monaghan E.L."/>
            <person name="Mun J.H."/>
            <person name="Najar F.Z."/>
            <person name="Nicholson C."/>
            <person name="Noirot C."/>
            <person name="O'Bleness M."/>
            <person name="Paule C.R."/>
            <person name="Poulain J."/>
            <person name="Prion F."/>
            <person name="Qin B."/>
            <person name="Qu C."/>
            <person name="Retzel E.F."/>
            <person name="Riddle C."/>
            <person name="Sallet E."/>
            <person name="Samain S."/>
            <person name="Samson N."/>
            <person name="Sanders I."/>
            <person name="Saurat O."/>
            <person name="Scarpelli C."/>
            <person name="Schiex T."/>
            <person name="Segurens B."/>
            <person name="Severin A.J."/>
            <person name="Sherrier D.J."/>
            <person name="Shi R."/>
            <person name="Sims S."/>
            <person name="Singer S.R."/>
            <person name="Sinharoy S."/>
            <person name="Sterck L."/>
            <person name="Viollet A."/>
            <person name="Wang B.B."/>
            <person name="Wang K."/>
            <person name="Wang M."/>
            <person name="Wang X."/>
            <person name="Warfsmann J."/>
            <person name="Weissenbach J."/>
            <person name="White D.D."/>
            <person name="White J.D."/>
            <person name="Wiley G.B."/>
            <person name="Wincker P."/>
            <person name="Xing Y."/>
            <person name="Yang L."/>
            <person name="Yao Z."/>
            <person name="Ying F."/>
            <person name="Zhai J."/>
            <person name="Zhou L."/>
            <person name="Zuber A."/>
            <person name="Denarie J."/>
            <person name="Dixon R.A."/>
            <person name="May G.D."/>
            <person name="Schwartz D.C."/>
            <person name="Rogers J."/>
            <person name="Quetier F."/>
            <person name="Town C.D."/>
            <person name="Roe B.A."/>
        </authorList>
    </citation>
    <scope>NUCLEOTIDE SEQUENCE [LARGE SCALE GENOMIC DNA]</scope>
    <source>
        <strain evidence="4">A17</strain>
        <strain evidence="5 6">cv. Jemalong A17</strain>
    </source>
</reference>
<proteinExistence type="predicted"/>
<feature type="domain" description="FBD" evidence="2">
    <location>
        <begin position="310"/>
        <end position="351"/>
    </location>
</feature>
<name>A0A072TXG4_MEDTR</name>
<reference evidence="5" key="3">
    <citation type="submission" date="2015-04" db="UniProtKB">
        <authorList>
            <consortium name="EnsemblPlants"/>
        </authorList>
    </citation>
    <scope>IDENTIFICATION</scope>
    <source>
        <strain evidence="5">cv. Jemalong A17</strain>
    </source>
</reference>
<dbReference type="InterPro" id="IPR001810">
    <property type="entry name" value="F-box_dom"/>
</dbReference>
<evidence type="ECO:0000313" key="5">
    <source>
        <dbReference type="EnsemblPlants" id="KEH22194"/>
    </source>
</evidence>
<dbReference type="InterPro" id="IPR055411">
    <property type="entry name" value="LRR_FXL15/At3g58940/PEG3-like"/>
</dbReference>
<dbReference type="CDD" id="cd22160">
    <property type="entry name" value="F-box_AtFBL13-like"/>
    <property type="match status" value="1"/>
</dbReference>
<evidence type="ECO:0000259" key="1">
    <source>
        <dbReference type="Pfam" id="PF00646"/>
    </source>
</evidence>
<dbReference type="Proteomes" id="UP000002051">
    <property type="component" value="Unassembled WGS sequence"/>
</dbReference>
<evidence type="ECO:0000313" key="4">
    <source>
        <dbReference type="EMBL" id="KEH22194.1"/>
    </source>
</evidence>
<reference evidence="4 6" key="2">
    <citation type="journal article" date="2014" name="BMC Genomics">
        <title>An improved genome release (version Mt4.0) for the model legume Medicago truncatula.</title>
        <authorList>
            <person name="Tang H."/>
            <person name="Krishnakumar V."/>
            <person name="Bidwell S."/>
            <person name="Rosen B."/>
            <person name="Chan A."/>
            <person name="Zhou S."/>
            <person name="Gentzbittel L."/>
            <person name="Childs K.L."/>
            <person name="Yandell M."/>
            <person name="Gundlach H."/>
            <person name="Mayer K.F."/>
            <person name="Schwartz D.C."/>
            <person name="Town C.D."/>
        </authorList>
    </citation>
    <scope>GENOME REANNOTATION</scope>
    <source>
        <strain evidence="4">A17</strain>
        <strain evidence="5 6">cv. Jemalong A17</strain>
    </source>
</reference>
<organism evidence="4 6">
    <name type="scientific">Medicago truncatula</name>
    <name type="common">Barrel medic</name>
    <name type="synonym">Medicago tribuloides</name>
    <dbReference type="NCBI Taxonomy" id="3880"/>
    <lineage>
        <taxon>Eukaryota</taxon>
        <taxon>Viridiplantae</taxon>
        <taxon>Streptophyta</taxon>
        <taxon>Embryophyta</taxon>
        <taxon>Tracheophyta</taxon>
        <taxon>Spermatophyta</taxon>
        <taxon>Magnoliopsida</taxon>
        <taxon>eudicotyledons</taxon>
        <taxon>Gunneridae</taxon>
        <taxon>Pentapetalae</taxon>
        <taxon>rosids</taxon>
        <taxon>fabids</taxon>
        <taxon>Fabales</taxon>
        <taxon>Fabaceae</taxon>
        <taxon>Papilionoideae</taxon>
        <taxon>50 kb inversion clade</taxon>
        <taxon>NPAAA clade</taxon>
        <taxon>Hologalegina</taxon>
        <taxon>IRL clade</taxon>
        <taxon>Trifolieae</taxon>
        <taxon>Medicago</taxon>
    </lineage>
</organism>
<feature type="domain" description="F-box/LRR-repeat protein 15/At3g58940/PEG3-like LRR" evidence="3">
    <location>
        <begin position="104"/>
        <end position="197"/>
    </location>
</feature>
<dbReference type="PANTHER" id="PTHR31293">
    <property type="entry name" value="RNI-LIKE SUPERFAMILY PROTEIN"/>
    <property type="match status" value="1"/>
</dbReference>
<dbReference type="Pfam" id="PF24758">
    <property type="entry name" value="LRR_At5g56370"/>
    <property type="match status" value="1"/>
</dbReference>
<dbReference type="Pfam" id="PF00646">
    <property type="entry name" value="F-box"/>
    <property type="match status" value="1"/>
</dbReference>
<evidence type="ECO:0000313" key="6">
    <source>
        <dbReference type="Proteomes" id="UP000002051"/>
    </source>
</evidence>
<dbReference type="EnsemblPlants" id="KEH22194">
    <property type="protein sequence ID" value="KEH22194"/>
    <property type="gene ID" value="MTR_7g034115"/>
</dbReference>
<keyword evidence="6" id="KW-1185">Reference proteome</keyword>
<dbReference type="Pfam" id="PF08387">
    <property type="entry name" value="FBD"/>
    <property type="match status" value="1"/>
</dbReference>
<dbReference type="HOGENOM" id="CLU_010721_1_0_1"/>
<dbReference type="STRING" id="3880.A0A072TXG4"/>
<feature type="domain" description="F-box" evidence="1">
    <location>
        <begin position="13"/>
        <end position="47"/>
    </location>
</feature>
<dbReference type="SUPFAM" id="SSF81383">
    <property type="entry name" value="F-box domain"/>
    <property type="match status" value="1"/>
</dbReference>
<dbReference type="InterPro" id="IPR036047">
    <property type="entry name" value="F-box-like_dom_sf"/>
</dbReference>